<evidence type="ECO:0000259" key="4">
    <source>
        <dbReference type="Pfam" id="PF16987"/>
    </source>
</evidence>
<keyword evidence="6" id="KW-1185">Reference proteome</keyword>
<comment type="subcellular location">
    <subcellularLocation>
        <location evidence="1">Nucleus</location>
    </subcellularLocation>
</comment>
<evidence type="ECO:0000256" key="2">
    <source>
        <dbReference type="ARBA" id="ARBA00023242"/>
    </source>
</evidence>
<dbReference type="GO" id="GO:0005634">
    <property type="term" value="C:nucleus"/>
    <property type="evidence" value="ECO:0007669"/>
    <property type="project" value="UniProtKB-SubCell"/>
</dbReference>
<dbReference type="Gene3D" id="1.10.246.20">
    <property type="entry name" value="Coactivator CBP, KIX domain"/>
    <property type="match status" value="3"/>
</dbReference>
<dbReference type="AlphaFoldDB" id="A0AAU9RBS5"/>
<evidence type="ECO:0000256" key="1">
    <source>
        <dbReference type="ARBA" id="ARBA00004123"/>
    </source>
</evidence>
<dbReference type="PANTHER" id="PTHR33137">
    <property type="entry name" value="MEDIATOR OF RNA POLYMERASE II TRANSCRIPTION SUBUNIT 15A-RELATED"/>
    <property type="match status" value="1"/>
</dbReference>
<reference evidence="5 6" key="1">
    <citation type="submission" date="2022-03" db="EMBL/GenBank/DDBJ databases">
        <authorList>
            <person name="Nunn A."/>
            <person name="Chopra R."/>
            <person name="Nunn A."/>
            <person name="Contreras Garrido A."/>
        </authorList>
    </citation>
    <scope>NUCLEOTIDE SEQUENCE [LARGE SCALE GENOMIC DNA]</scope>
</reference>
<dbReference type="Proteomes" id="UP000836841">
    <property type="component" value="Chromosome 1"/>
</dbReference>
<dbReference type="GO" id="GO:0031490">
    <property type="term" value="F:chromatin DNA binding"/>
    <property type="evidence" value="ECO:0007669"/>
    <property type="project" value="InterPro"/>
</dbReference>
<gene>
    <name evidence="5" type="ORF">TAV2_LOCUS2895</name>
</gene>
<protein>
    <recommendedName>
        <fullName evidence="4">Mediator complex subunit 15 KIX domain-containing protein</fullName>
    </recommendedName>
</protein>
<dbReference type="PANTHER" id="PTHR33137:SF4">
    <property type="entry name" value="MEDIATOR OF RNA POLYMERASE II TRANSCRIPTION SUBUNIT 15A-RELATED"/>
    <property type="match status" value="1"/>
</dbReference>
<dbReference type="EMBL" id="OU466857">
    <property type="protein sequence ID" value="CAH2037467.1"/>
    <property type="molecule type" value="Genomic_DNA"/>
</dbReference>
<accession>A0AAU9RBS5</accession>
<name>A0AAU9RBS5_THLAR</name>
<proteinExistence type="predicted"/>
<feature type="compositionally biased region" description="Basic and acidic residues" evidence="3">
    <location>
        <begin position="234"/>
        <end position="243"/>
    </location>
</feature>
<evidence type="ECO:0000313" key="5">
    <source>
        <dbReference type="EMBL" id="CAH2037467.1"/>
    </source>
</evidence>
<dbReference type="InterPro" id="IPR036529">
    <property type="entry name" value="KIX_dom_sf"/>
</dbReference>
<dbReference type="SUPFAM" id="SSF47040">
    <property type="entry name" value="Kix domain of CBP (creb binding protein)"/>
    <property type="match status" value="2"/>
</dbReference>
<organism evidence="5 6">
    <name type="scientific">Thlaspi arvense</name>
    <name type="common">Field penny-cress</name>
    <dbReference type="NCBI Taxonomy" id="13288"/>
    <lineage>
        <taxon>Eukaryota</taxon>
        <taxon>Viridiplantae</taxon>
        <taxon>Streptophyta</taxon>
        <taxon>Embryophyta</taxon>
        <taxon>Tracheophyta</taxon>
        <taxon>Spermatophyta</taxon>
        <taxon>Magnoliopsida</taxon>
        <taxon>eudicotyledons</taxon>
        <taxon>Gunneridae</taxon>
        <taxon>Pentapetalae</taxon>
        <taxon>rosids</taxon>
        <taxon>malvids</taxon>
        <taxon>Brassicales</taxon>
        <taxon>Brassicaceae</taxon>
        <taxon>Thlaspideae</taxon>
        <taxon>Thlaspi</taxon>
    </lineage>
</organism>
<evidence type="ECO:0000256" key="3">
    <source>
        <dbReference type="SAM" id="MobiDB-lite"/>
    </source>
</evidence>
<dbReference type="Pfam" id="PF16987">
    <property type="entry name" value="KIX_2"/>
    <property type="match status" value="3"/>
</dbReference>
<sequence>MDTNTNDWKTQLPPDSREKIVNKIMETLKKHLPFTGPDGMNELRRIAARFEEKSFSGAADQTDYLRTISMKMLTLETKSQNAAGSSSSIPAANNGTFMDSTPPFSAHRNVDLESPVLHFSGMNTNANDWRTQLPPDSREKIVKKIMEALKKHLPFTGPDGINELRSIAARFEEKIFSGAVNQNDYLRKLSMKMLTMETKSQNAAGSSSPIPAANTSQPLDQCQHMDNDNSEPCLSKEEEPAMNKADWRSHLPPDSRQKNVNSLVETLKKHVPYSGKEGIDELMRIALSFEELIFNTAINQGNYFRKISLKMQAMEGH</sequence>
<feature type="compositionally biased region" description="Polar residues" evidence="3">
    <location>
        <begin position="199"/>
        <end position="220"/>
    </location>
</feature>
<dbReference type="InterPro" id="IPR036546">
    <property type="entry name" value="MED15_KIX"/>
</dbReference>
<evidence type="ECO:0000313" key="6">
    <source>
        <dbReference type="Proteomes" id="UP000836841"/>
    </source>
</evidence>
<dbReference type="InterPro" id="IPR044661">
    <property type="entry name" value="MED15a/b/c-like"/>
</dbReference>
<feature type="domain" description="Mediator complex subunit 15 KIX" evidence="4">
    <location>
        <begin position="5"/>
        <end position="85"/>
    </location>
</feature>
<dbReference type="FunFam" id="1.10.246.20:FF:000003">
    <property type="entry name" value="Mediator of RNA polymerase II transcription subunit 15a"/>
    <property type="match status" value="2"/>
</dbReference>
<keyword evidence="2" id="KW-0539">Nucleus</keyword>
<feature type="region of interest" description="Disordered" evidence="3">
    <location>
        <begin position="199"/>
        <end position="243"/>
    </location>
</feature>
<feature type="domain" description="Mediator complex subunit 15 KIX" evidence="4">
    <location>
        <begin position="245"/>
        <end position="315"/>
    </location>
</feature>
<feature type="domain" description="Mediator complex subunit 15 KIX" evidence="4">
    <location>
        <begin position="127"/>
        <end position="206"/>
    </location>
</feature>
<dbReference type="GO" id="GO:0003713">
    <property type="term" value="F:transcription coactivator activity"/>
    <property type="evidence" value="ECO:0007669"/>
    <property type="project" value="InterPro"/>
</dbReference>